<keyword evidence="3 8" id="KW-0853">WD repeat</keyword>
<evidence type="ECO:0000256" key="9">
    <source>
        <dbReference type="SAM" id="MobiDB-lite"/>
    </source>
</evidence>
<dbReference type="GO" id="GO:0016251">
    <property type="term" value="F:RNA polymerase II general transcription initiation factor activity"/>
    <property type="evidence" value="ECO:0007669"/>
    <property type="project" value="TreeGrafter"/>
</dbReference>
<feature type="region of interest" description="Disordered" evidence="9">
    <location>
        <begin position="718"/>
        <end position="748"/>
    </location>
</feature>
<sequence length="858" mass="93246">MSATTPAASSSGGVSPTIGPQDSSSIDRLVLDYLRTRGHKSAEAALLETLDAGTTEDAEKTVSSNELIKALAVFAQKPSRPGENVLKESVNVLQELTTMGNPPNIQNLIASLGGVGAEDILSLDPTDKQEGFKELEGWVEGSLDMYKPEFRPILYPIFCHFYIDLIQKGFKEAAIRFYSAFAPALAPSHNSTLHHLSTLLLPSHVQNDSLAQRFLNEKYIIRMSRSGFSLLVGWLTEGVGGEALGAGEGFSGEMGKRGRAAVMRVVNNHLRFDVTSASTTVVSTSAWEESTGLLSSLIPKSTQATSASAIPNPNTFNASKGELKLGPPPLSEDLRTETERVLREQAMLDRDPNAQYDIHFSRQPTVPGVISPTETDILPHPPSFKTIDVQREAEKVRDTRKRIRLEPSALNNVDLGSAQGAAARARALPSICAYTLQDVGEGAPCCVFSPDITLMAAGFSESYIRLWSLKGEKLRGMRNDKSPDSTRISTTSGLKERESATTRKLVGHSGPVYSLSFDPLGGSAVPPRYLLSSSADATARLWSLDTMTNVVAYRGHQQPVWDVQWSPMGIYFATASRDRTARLWSTDRTSCLRMYVGHLSDVDCVRFHPNSLYLATGSSDWTARLWDVQRGTCVRVFIGHQGVLSTLAISPDGKYLASAGEDLAINLWDLGSGKRIKKMMGHAASVYSLAFSAESSMLVSGGADWTVRCWDVKSAGGQVKPRENGLDENPGLRAEEDESSETVSSPAHCSPDHLLLLVLQMDAMEEDPVIATTSFPEEVLDVQAAPIPTSSREFRDVQVKVHIRRPERDSWVYLGRALVSQEIAGQSSRVVVRSMSSGKVMVSFGEASDPHSPFLSPC</sequence>
<dbReference type="Pfam" id="PF04494">
    <property type="entry name" value="TFIID_NTD2"/>
    <property type="match status" value="1"/>
</dbReference>
<feature type="region of interest" description="Disordered" evidence="9">
    <location>
        <begin position="304"/>
        <end position="334"/>
    </location>
</feature>
<dbReference type="PRINTS" id="PR00320">
    <property type="entry name" value="GPROTEINBRPT"/>
</dbReference>
<comment type="subcellular location">
    <subcellularLocation>
        <location evidence="1">Nucleus</location>
    </subcellularLocation>
</comment>
<dbReference type="CDD" id="cd08044">
    <property type="entry name" value="TAF5_NTD2"/>
    <property type="match status" value="1"/>
</dbReference>
<dbReference type="Gene3D" id="1.25.40.500">
    <property type="entry name" value="TFIID subunit TAF5, NTD2 domain"/>
    <property type="match status" value="1"/>
</dbReference>
<dbReference type="InterPro" id="IPR020472">
    <property type="entry name" value="WD40_PAC1"/>
</dbReference>
<evidence type="ECO:0000256" key="4">
    <source>
        <dbReference type="ARBA" id="ARBA00022737"/>
    </source>
</evidence>
<dbReference type="InterPro" id="IPR037264">
    <property type="entry name" value="TFIID_NTD2_sf"/>
</dbReference>
<feature type="compositionally biased region" description="Polar residues" evidence="9">
    <location>
        <begin position="304"/>
        <end position="318"/>
    </location>
</feature>
<comment type="caution">
    <text evidence="11">The sequence shown here is derived from an EMBL/GenBank/DDBJ whole genome shotgun (WGS) entry which is preliminary data.</text>
</comment>
<gene>
    <name evidence="11" type="ORF">JVT61DRAFT_5513</name>
</gene>
<dbReference type="GO" id="GO:0005669">
    <property type="term" value="C:transcription factor TFIID complex"/>
    <property type="evidence" value="ECO:0007669"/>
    <property type="project" value="TreeGrafter"/>
</dbReference>
<feature type="repeat" description="WD" evidence="8">
    <location>
        <begin position="595"/>
        <end position="636"/>
    </location>
</feature>
<feature type="compositionally biased region" description="Low complexity" evidence="9">
    <location>
        <begin position="1"/>
        <end position="17"/>
    </location>
</feature>
<feature type="repeat" description="WD" evidence="8">
    <location>
        <begin position="505"/>
        <end position="552"/>
    </location>
</feature>
<evidence type="ECO:0000256" key="6">
    <source>
        <dbReference type="ARBA" id="ARBA00023163"/>
    </source>
</evidence>
<dbReference type="PANTHER" id="PTHR19879">
    <property type="entry name" value="TRANSCRIPTION INITIATION FACTOR TFIID"/>
    <property type="match status" value="1"/>
</dbReference>
<feature type="domain" description="TFIID subunit TAF5 NTD2" evidence="10">
    <location>
        <begin position="124"/>
        <end position="237"/>
    </location>
</feature>
<dbReference type="PANTHER" id="PTHR19879:SF1">
    <property type="entry name" value="CANNONBALL-RELATED"/>
    <property type="match status" value="1"/>
</dbReference>
<feature type="repeat" description="WD" evidence="8">
    <location>
        <begin position="553"/>
        <end position="594"/>
    </location>
</feature>
<keyword evidence="6" id="KW-0804">Transcription</keyword>
<evidence type="ECO:0000256" key="7">
    <source>
        <dbReference type="ARBA" id="ARBA00023242"/>
    </source>
</evidence>
<reference evidence="11" key="1">
    <citation type="submission" date="2021-03" db="EMBL/GenBank/DDBJ databases">
        <title>Evolutionary innovations through gain and loss of genes in the ectomycorrhizal Boletales.</title>
        <authorList>
            <person name="Wu G."/>
            <person name="Miyauchi S."/>
            <person name="Morin E."/>
            <person name="Yang Z.-L."/>
            <person name="Xu J."/>
            <person name="Martin F.M."/>
        </authorList>
    </citation>
    <scope>NUCLEOTIDE SEQUENCE</scope>
    <source>
        <strain evidence="11">BR01</strain>
    </source>
</reference>
<dbReference type="InterPro" id="IPR001680">
    <property type="entry name" value="WD40_rpt"/>
</dbReference>
<dbReference type="CDD" id="cd00200">
    <property type="entry name" value="WD40"/>
    <property type="match status" value="1"/>
</dbReference>
<dbReference type="SMART" id="SM00320">
    <property type="entry name" value="WD40"/>
    <property type="match status" value="6"/>
</dbReference>
<organism evidence="11 12">
    <name type="scientific">Boletus reticuloceps</name>
    <dbReference type="NCBI Taxonomy" id="495285"/>
    <lineage>
        <taxon>Eukaryota</taxon>
        <taxon>Fungi</taxon>
        <taxon>Dikarya</taxon>
        <taxon>Basidiomycota</taxon>
        <taxon>Agaricomycotina</taxon>
        <taxon>Agaricomycetes</taxon>
        <taxon>Agaricomycetidae</taxon>
        <taxon>Boletales</taxon>
        <taxon>Boletineae</taxon>
        <taxon>Boletaceae</taxon>
        <taxon>Boletoideae</taxon>
        <taxon>Boletus</taxon>
    </lineage>
</organism>
<feature type="region of interest" description="Disordered" evidence="9">
    <location>
        <begin position="477"/>
        <end position="497"/>
    </location>
</feature>
<dbReference type="PROSITE" id="PS50082">
    <property type="entry name" value="WD_REPEATS_2"/>
    <property type="match status" value="5"/>
</dbReference>
<dbReference type="SUPFAM" id="SSF50978">
    <property type="entry name" value="WD40 repeat-like"/>
    <property type="match status" value="1"/>
</dbReference>
<dbReference type="InterPro" id="IPR007582">
    <property type="entry name" value="TFIID_NTD2"/>
</dbReference>
<keyword evidence="4" id="KW-0677">Repeat</keyword>
<feature type="region of interest" description="Disordered" evidence="9">
    <location>
        <begin position="1"/>
        <end position="21"/>
    </location>
</feature>
<keyword evidence="12" id="KW-1185">Reference proteome</keyword>
<dbReference type="PROSITE" id="PS00678">
    <property type="entry name" value="WD_REPEATS_1"/>
    <property type="match status" value="2"/>
</dbReference>
<evidence type="ECO:0000256" key="5">
    <source>
        <dbReference type="ARBA" id="ARBA00023015"/>
    </source>
</evidence>
<dbReference type="Pfam" id="PF00400">
    <property type="entry name" value="WD40"/>
    <property type="match status" value="5"/>
</dbReference>
<dbReference type="SUPFAM" id="SSF160897">
    <property type="entry name" value="Taf5 N-terminal domain-like"/>
    <property type="match status" value="1"/>
</dbReference>
<name>A0A8I2YYK9_9AGAM</name>
<dbReference type="AlphaFoldDB" id="A0A8I2YYK9"/>
<dbReference type="Gene3D" id="2.130.10.10">
    <property type="entry name" value="YVTN repeat-like/Quinoprotein amine dehydrogenase"/>
    <property type="match status" value="2"/>
</dbReference>
<evidence type="ECO:0000313" key="12">
    <source>
        <dbReference type="Proteomes" id="UP000683000"/>
    </source>
</evidence>
<evidence type="ECO:0000256" key="2">
    <source>
        <dbReference type="ARBA" id="ARBA00009435"/>
    </source>
</evidence>
<dbReference type="InterPro" id="IPR006594">
    <property type="entry name" value="LisH"/>
</dbReference>
<dbReference type="InterPro" id="IPR019775">
    <property type="entry name" value="WD40_repeat_CS"/>
</dbReference>
<dbReference type="GO" id="GO:0006367">
    <property type="term" value="P:transcription initiation at RNA polymerase II promoter"/>
    <property type="evidence" value="ECO:0007669"/>
    <property type="project" value="TreeGrafter"/>
</dbReference>
<dbReference type="InterPro" id="IPR036322">
    <property type="entry name" value="WD40_repeat_dom_sf"/>
</dbReference>
<evidence type="ECO:0000259" key="10">
    <source>
        <dbReference type="Pfam" id="PF04494"/>
    </source>
</evidence>
<keyword evidence="7" id="KW-0539">Nucleus</keyword>
<comment type="similarity">
    <text evidence="2">Belongs to the WD repeat TAF5 family.</text>
</comment>
<dbReference type="EMBL" id="JAGFBS010000002">
    <property type="protein sequence ID" value="KAG6381115.1"/>
    <property type="molecule type" value="Genomic_DNA"/>
</dbReference>
<dbReference type="InterPro" id="IPR015943">
    <property type="entry name" value="WD40/YVTN_repeat-like_dom_sf"/>
</dbReference>
<protein>
    <submittedName>
        <fullName evidence="11">WD40-repeat-containing domain protein</fullName>
    </submittedName>
</protein>
<feature type="repeat" description="WD" evidence="8">
    <location>
        <begin position="637"/>
        <end position="678"/>
    </location>
</feature>
<dbReference type="PROSITE" id="PS50294">
    <property type="entry name" value="WD_REPEATS_REGION"/>
    <property type="match status" value="5"/>
</dbReference>
<dbReference type="Proteomes" id="UP000683000">
    <property type="component" value="Unassembled WGS sequence"/>
</dbReference>
<proteinExistence type="inferred from homology"/>
<evidence type="ECO:0000256" key="3">
    <source>
        <dbReference type="ARBA" id="ARBA00022574"/>
    </source>
</evidence>
<evidence type="ECO:0000256" key="8">
    <source>
        <dbReference type="PROSITE-ProRule" id="PRU00221"/>
    </source>
</evidence>
<evidence type="ECO:0000313" key="11">
    <source>
        <dbReference type="EMBL" id="KAG6381115.1"/>
    </source>
</evidence>
<dbReference type="OrthoDB" id="10266330at2759"/>
<keyword evidence="5" id="KW-0805">Transcription regulation</keyword>
<accession>A0A8I2YYK9</accession>
<dbReference type="PROSITE" id="PS50896">
    <property type="entry name" value="LISH"/>
    <property type="match status" value="1"/>
</dbReference>
<feature type="repeat" description="WD" evidence="8">
    <location>
        <begin position="679"/>
        <end position="714"/>
    </location>
</feature>
<evidence type="ECO:0000256" key="1">
    <source>
        <dbReference type="ARBA" id="ARBA00004123"/>
    </source>
</evidence>